<name>A0A9P4J938_9PEZI</name>
<feature type="compositionally biased region" description="Acidic residues" evidence="1">
    <location>
        <begin position="40"/>
        <end position="54"/>
    </location>
</feature>
<accession>A0A9P4J938</accession>
<dbReference type="EMBL" id="ML996083">
    <property type="protein sequence ID" value="KAF2154564.1"/>
    <property type="molecule type" value="Genomic_DNA"/>
</dbReference>
<dbReference type="Proteomes" id="UP000799439">
    <property type="component" value="Unassembled WGS sequence"/>
</dbReference>
<gene>
    <name evidence="2" type="ORF">K461DRAFT_319107</name>
</gene>
<evidence type="ECO:0000313" key="3">
    <source>
        <dbReference type="Proteomes" id="UP000799439"/>
    </source>
</evidence>
<organism evidence="2 3">
    <name type="scientific">Myriangium duriaei CBS 260.36</name>
    <dbReference type="NCBI Taxonomy" id="1168546"/>
    <lineage>
        <taxon>Eukaryota</taxon>
        <taxon>Fungi</taxon>
        <taxon>Dikarya</taxon>
        <taxon>Ascomycota</taxon>
        <taxon>Pezizomycotina</taxon>
        <taxon>Dothideomycetes</taxon>
        <taxon>Dothideomycetidae</taxon>
        <taxon>Myriangiales</taxon>
        <taxon>Myriangiaceae</taxon>
        <taxon>Myriangium</taxon>
    </lineage>
</organism>
<protein>
    <submittedName>
        <fullName evidence="2">Uncharacterized protein</fullName>
    </submittedName>
</protein>
<reference evidence="2" key="1">
    <citation type="journal article" date="2020" name="Stud. Mycol.">
        <title>101 Dothideomycetes genomes: a test case for predicting lifestyles and emergence of pathogens.</title>
        <authorList>
            <person name="Haridas S."/>
            <person name="Albert R."/>
            <person name="Binder M."/>
            <person name="Bloem J."/>
            <person name="Labutti K."/>
            <person name="Salamov A."/>
            <person name="Andreopoulos B."/>
            <person name="Baker S."/>
            <person name="Barry K."/>
            <person name="Bills G."/>
            <person name="Bluhm B."/>
            <person name="Cannon C."/>
            <person name="Castanera R."/>
            <person name="Culley D."/>
            <person name="Daum C."/>
            <person name="Ezra D."/>
            <person name="Gonzalez J."/>
            <person name="Henrissat B."/>
            <person name="Kuo A."/>
            <person name="Liang C."/>
            <person name="Lipzen A."/>
            <person name="Lutzoni F."/>
            <person name="Magnuson J."/>
            <person name="Mondo S."/>
            <person name="Nolan M."/>
            <person name="Ohm R."/>
            <person name="Pangilinan J."/>
            <person name="Park H.-J."/>
            <person name="Ramirez L."/>
            <person name="Alfaro M."/>
            <person name="Sun H."/>
            <person name="Tritt A."/>
            <person name="Yoshinaga Y."/>
            <person name="Zwiers L.-H."/>
            <person name="Turgeon B."/>
            <person name="Goodwin S."/>
            <person name="Spatafora J."/>
            <person name="Crous P."/>
            <person name="Grigoriev I."/>
        </authorList>
    </citation>
    <scope>NUCLEOTIDE SEQUENCE</scope>
    <source>
        <strain evidence="2">CBS 260.36</strain>
    </source>
</reference>
<comment type="caution">
    <text evidence="2">The sequence shown here is derived from an EMBL/GenBank/DDBJ whole genome shotgun (WGS) entry which is preliminary data.</text>
</comment>
<dbReference type="AlphaFoldDB" id="A0A9P4J938"/>
<proteinExistence type="predicted"/>
<feature type="region of interest" description="Disordered" evidence="1">
    <location>
        <begin position="32"/>
        <end position="56"/>
    </location>
</feature>
<evidence type="ECO:0000256" key="1">
    <source>
        <dbReference type="SAM" id="MobiDB-lite"/>
    </source>
</evidence>
<keyword evidence="3" id="KW-1185">Reference proteome</keyword>
<sequence>MARGSYNRFHDCKVTTNHHQLAAADTLTIEAAQESAPVEEAGEEPGDEIGEEPGDEIKEVPTMRLRPPDRPSAVSYQLHLPVRHTHTEVQIAFTDPMDAVSVATVAAGLVEVDKEHAVFLEEAEERARNCGNNLLAEVEADGNGLATILDMKRTAGMVLSVLQKMVKGSAVWGKEEFEVRGLSDGGGMWRTDRVWGESGGQEGKVECEAGALKGALKGAPFIARTV</sequence>
<evidence type="ECO:0000313" key="2">
    <source>
        <dbReference type="EMBL" id="KAF2154564.1"/>
    </source>
</evidence>